<dbReference type="InterPro" id="IPR005122">
    <property type="entry name" value="Uracil-DNA_glycosylase-like"/>
</dbReference>
<dbReference type="PANTHER" id="PTHR33693">
    <property type="entry name" value="TYPE-5 URACIL-DNA GLYCOSYLASE"/>
    <property type="match status" value="1"/>
</dbReference>
<evidence type="ECO:0000313" key="12">
    <source>
        <dbReference type="Proteomes" id="UP000484015"/>
    </source>
</evidence>
<dbReference type="NCBIfam" id="TIGR00758">
    <property type="entry name" value="UDG_fam4"/>
    <property type="match status" value="1"/>
</dbReference>
<dbReference type="SMART" id="SM00987">
    <property type="entry name" value="UreE_C"/>
    <property type="match status" value="1"/>
</dbReference>
<dbReference type="CDD" id="cd10030">
    <property type="entry name" value="UDG-F4_TTUDGA_SPO1dp_like"/>
    <property type="match status" value="1"/>
</dbReference>
<dbReference type="Proteomes" id="UP000484015">
    <property type="component" value="Unassembled WGS sequence"/>
</dbReference>
<dbReference type="Pfam" id="PF03167">
    <property type="entry name" value="UDG"/>
    <property type="match status" value="1"/>
</dbReference>
<dbReference type="GO" id="GO:0006281">
    <property type="term" value="P:DNA repair"/>
    <property type="evidence" value="ECO:0007669"/>
    <property type="project" value="UniProtKB-KW"/>
</dbReference>
<keyword evidence="3" id="KW-0004">4Fe-4S</keyword>
<evidence type="ECO:0000256" key="6">
    <source>
        <dbReference type="ARBA" id="ARBA00022801"/>
    </source>
</evidence>
<evidence type="ECO:0000256" key="4">
    <source>
        <dbReference type="ARBA" id="ARBA00022723"/>
    </source>
</evidence>
<dbReference type="EMBL" id="WNLA01000009">
    <property type="protein sequence ID" value="MTW03454.1"/>
    <property type="molecule type" value="Genomic_DNA"/>
</dbReference>
<keyword evidence="7" id="KW-0408">Iron</keyword>
<evidence type="ECO:0000259" key="10">
    <source>
        <dbReference type="SMART" id="SM00986"/>
    </source>
</evidence>
<dbReference type="AlphaFoldDB" id="A0A6L6Q212"/>
<organism evidence="11 12">
    <name type="scientific">Pseudoduganella ginsengisoli</name>
    <dbReference type="NCBI Taxonomy" id="1462440"/>
    <lineage>
        <taxon>Bacteria</taxon>
        <taxon>Pseudomonadati</taxon>
        <taxon>Pseudomonadota</taxon>
        <taxon>Betaproteobacteria</taxon>
        <taxon>Burkholderiales</taxon>
        <taxon>Oxalobacteraceae</taxon>
        <taxon>Telluria group</taxon>
        <taxon>Pseudoduganella</taxon>
    </lineage>
</organism>
<keyword evidence="4" id="KW-0479">Metal-binding</keyword>
<comment type="caution">
    <text evidence="11">The sequence shown here is derived from an EMBL/GenBank/DDBJ whole genome shotgun (WGS) entry which is preliminary data.</text>
</comment>
<accession>A0A6L6Q212</accession>
<evidence type="ECO:0000256" key="5">
    <source>
        <dbReference type="ARBA" id="ARBA00022763"/>
    </source>
</evidence>
<dbReference type="PANTHER" id="PTHR33693:SF9">
    <property type="entry name" value="TYPE-4 URACIL-DNA GLYCOSYLASE"/>
    <property type="match status" value="1"/>
</dbReference>
<dbReference type="GO" id="GO:0051539">
    <property type="term" value="F:4 iron, 4 sulfur cluster binding"/>
    <property type="evidence" value="ECO:0007669"/>
    <property type="project" value="UniProtKB-KW"/>
</dbReference>
<evidence type="ECO:0000313" key="11">
    <source>
        <dbReference type="EMBL" id="MTW03454.1"/>
    </source>
</evidence>
<dbReference type="SMART" id="SM00986">
    <property type="entry name" value="UDG"/>
    <property type="match status" value="1"/>
</dbReference>
<comment type="similarity">
    <text evidence="1">Belongs to the uracil-DNA glycosylase (UDG) superfamily. Type 4 (UDGa) family.</text>
</comment>
<keyword evidence="5" id="KW-0227">DNA damage</keyword>
<keyword evidence="9" id="KW-0234">DNA repair</keyword>
<dbReference type="OrthoDB" id="5290748at2"/>
<keyword evidence="6" id="KW-0378">Hydrolase</keyword>
<gene>
    <name evidence="11" type="ORF">GM668_15325</name>
</gene>
<evidence type="ECO:0000256" key="9">
    <source>
        <dbReference type="ARBA" id="ARBA00023204"/>
    </source>
</evidence>
<evidence type="ECO:0000256" key="2">
    <source>
        <dbReference type="ARBA" id="ARBA00019403"/>
    </source>
</evidence>
<evidence type="ECO:0000256" key="7">
    <source>
        <dbReference type="ARBA" id="ARBA00023004"/>
    </source>
</evidence>
<evidence type="ECO:0000256" key="8">
    <source>
        <dbReference type="ARBA" id="ARBA00023014"/>
    </source>
</evidence>
<evidence type="ECO:0000256" key="3">
    <source>
        <dbReference type="ARBA" id="ARBA00022485"/>
    </source>
</evidence>
<protein>
    <recommendedName>
        <fullName evidence="2">Type-4 uracil-DNA glycosylase</fullName>
    </recommendedName>
</protein>
<feature type="domain" description="Uracil-DNA glycosylase-like" evidence="10">
    <location>
        <begin position="68"/>
        <end position="210"/>
    </location>
</feature>
<sequence>MPDDGMPWFDDAPLPSFDAAFDGLYDEPAEDAGISDAAIARMDWPALRAAVQSCTRCALCRERSAAVPGRGPESAPWLVLATAPNGDDEVQGRPLAGAPGQLLDNMLKAINVAPDKEAYVATLVKCRPQNDRAPGADEVAACRPYLEREMALAGSRAIITLGHTAAKGLLGAAARGKVLRLEHIPVVATYHPADLLRKPEDKAKAWADLCLARSAYDVPASI</sequence>
<keyword evidence="12" id="KW-1185">Reference proteome</keyword>
<dbReference type="GO" id="GO:0097506">
    <property type="term" value="F:deaminated base DNA N-glycosylase activity"/>
    <property type="evidence" value="ECO:0007669"/>
    <property type="project" value="UniProtKB-ARBA"/>
</dbReference>
<dbReference type="GO" id="GO:0046872">
    <property type="term" value="F:metal ion binding"/>
    <property type="evidence" value="ECO:0007669"/>
    <property type="project" value="UniProtKB-KW"/>
</dbReference>
<dbReference type="InterPro" id="IPR005273">
    <property type="entry name" value="Ura-DNA_glyco_family4"/>
</dbReference>
<keyword evidence="8" id="KW-0411">Iron-sulfur</keyword>
<reference evidence="11 12" key="1">
    <citation type="submission" date="2019-11" db="EMBL/GenBank/DDBJ databases">
        <title>Type strains purchased from KCTC, JCM and DSMZ.</title>
        <authorList>
            <person name="Lu H."/>
        </authorList>
    </citation>
    <scope>NUCLEOTIDE SEQUENCE [LARGE SCALE GENOMIC DNA]</scope>
    <source>
        <strain evidence="11 12">KCTC 42409</strain>
    </source>
</reference>
<dbReference type="SUPFAM" id="SSF52141">
    <property type="entry name" value="Uracil-DNA glycosylase-like"/>
    <property type="match status" value="1"/>
</dbReference>
<name>A0A6L6Q212_9BURK</name>
<proteinExistence type="inferred from homology"/>
<dbReference type="InterPro" id="IPR036895">
    <property type="entry name" value="Uracil-DNA_glycosylase-like_sf"/>
</dbReference>
<evidence type="ECO:0000256" key="1">
    <source>
        <dbReference type="ARBA" id="ARBA00006521"/>
    </source>
</evidence>
<dbReference type="Gene3D" id="3.40.470.10">
    <property type="entry name" value="Uracil-DNA glycosylase-like domain"/>
    <property type="match status" value="1"/>
</dbReference>
<dbReference type="InterPro" id="IPR051536">
    <property type="entry name" value="UDG_Type-4/5"/>
</dbReference>